<dbReference type="GO" id="GO:0005886">
    <property type="term" value="C:plasma membrane"/>
    <property type="evidence" value="ECO:0007669"/>
    <property type="project" value="TreeGrafter"/>
</dbReference>
<feature type="transmembrane region" description="Helical" evidence="8">
    <location>
        <begin position="123"/>
        <end position="143"/>
    </location>
</feature>
<keyword evidence="7" id="KW-0807">Transducer</keyword>
<feature type="transmembrane region" description="Helical" evidence="8">
    <location>
        <begin position="85"/>
        <end position="103"/>
    </location>
</feature>
<reference evidence="11" key="1">
    <citation type="submission" date="2021-02" db="EMBL/GenBank/DDBJ databases">
        <authorList>
            <person name="Nowell W R."/>
        </authorList>
    </citation>
    <scope>NUCLEOTIDE SEQUENCE</scope>
</reference>
<evidence type="ECO:0000313" key="10">
    <source>
        <dbReference type="EMBL" id="CAF0929971.1"/>
    </source>
</evidence>
<dbReference type="AlphaFoldDB" id="A0A815E9B6"/>
<feature type="transmembrane region" description="Helical" evidence="8">
    <location>
        <begin position="255"/>
        <end position="276"/>
    </location>
</feature>
<dbReference type="PANTHER" id="PTHR24243:SF233">
    <property type="entry name" value="THYROTROPIN-RELEASING HORMONE RECEPTOR"/>
    <property type="match status" value="1"/>
</dbReference>
<dbReference type="CDD" id="cd00637">
    <property type="entry name" value="7tm_classA_rhodopsin-like"/>
    <property type="match status" value="1"/>
</dbReference>
<feature type="transmembrane region" description="Helical" evidence="8">
    <location>
        <begin position="223"/>
        <end position="243"/>
    </location>
</feature>
<proteinExistence type="predicted"/>
<organism evidence="11 13">
    <name type="scientific">Adineta ricciae</name>
    <name type="common">Rotifer</name>
    <dbReference type="NCBI Taxonomy" id="249248"/>
    <lineage>
        <taxon>Eukaryota</taxon>
        <taxon>Metazoa</taxon>
        <taxon>Spiralia</taxon>
        <taxon>Gnathifera</taxon>
        <taxon>Rotifera</taxon>
        <taxon>Eurotatoria</taxon>
        <taxon>Bdelloidea</taxon>
        <taxon>Adinetida</taxon>
        <taxon>Adinetidae</taxon>
        <taxon>Adineta</taxon>
    </lineage>
</organism>
<feature type="transmembrane region" description="Helical" evidence="8">
    <location>
        <begin position="181"/>
        <end position="202"/>
    </location>
</feature>
<keyword evidence="5 8" id="KW-0472">Membrane</keyword>
<feature type="transmembrane region" description="Helical" evidence="8">
    <location>
        <begin position="44"/>
        <end position="65"/>
    </location>
</feature>
<gene>
    <name evidence="11" type="ORF">EDS130_LOCUS31187</name>
    <name evidence="10" type="ORF">XAT740_LOCUS9521</name>
</gene>
<dbReference type="SUPFAM" id="SSF81321">
    <property type="entry name" value="Family A G protein-coupled receptor-like"/>
    <property type="match status" value="1"/>
</dbReference>
<dbReference type="OrthoDB" id="9983318at2759"/>
<dbReference type="PROSITE" id="PS50262">
    <property type="entry name" value="G_PROTEIN_RECEP_F1_2"/>
    <property type="match status" value="1"/>
</dbReference>
<evidence type="ECO:0000256" key="5">
    <source>
        <dbReference type="ARBA" id="ARBA00023136"/>
    </source>
</evidence>
<comment type="caution">
    <text evidence="11">The sequence shown here is derived from an EMBL/GenBank/DDBJ whole genome shotgun (WGS) entry which is preliminary data.</text>
</comment>
<dbReference type="InterPro" id="IPR000276">
    <property type="entry name" value="GPCR_Rhodpsn"/>
</dbReference>
<evidence type="ECO:0000256" key="6">
    <source>
        <dbReference type="ARBA" id="ARBA00023170"/>
    </source>
</evidence>
<evidence type="ECO:0000256" key="4">
    <source>
        <dbReference type="ARBA" id="ARBA00023040"/>
    </source>
</evidence>
<dbReference type="PRINTS" id="PR00237">
    <property type="entry name" value="GPCRRHODOPSN"/>
</dbReference>
<keyword evidence="6" id="KW-0675">Receptor</keyword>
<evidence type="ECO:0000256" key="8">
    <source>
        <dbReference type="SAM" id="Phobius"/>
    </source>
</evidence>
<evidence type="ECO:0000259" key="9">
    <source>
        <dbReference type="PROSITE" id="PS50262"/>
    </source>
</evidence>
<evidence type="ECO:0000256" key="3">
    <source>
        <dbReference type="ARBA" id="ARBA00022989"/>
    </source>
</evidence>
<protein>
    <recommendedName>
        <fullName evidence="9">G-protein coupled receptors family 1 profile domain-containing protein</fullName>
    </recommendedName>
</protein>
<feature type="domain" description="G-protein coupled receptors family 1 profile" evidence="9">
    <location>
        <begin position="24"/>
        <end position="278"/>
    </location>
</feature>
<keyword evidence="4" id="KW-0297">G-protein coupled receptor</keyword>
<evidence type="ECO:0000313" key="11">
    <source>
        <dbReference type="EMBL" id="CAF1311857.1"/>
    </source>
</evidence>
<dbReference type="Pfam" id="PF00001">
    <property type="entry name" value="7tm_1"/>
    <property type="match status" value="1"/>
</dbReference>
<dbReference type="Proteomes" id="UP000663852">
    <property type="component" value="Unassembled WGS sequence"/>
</dbReference>
<dbReference type="EMBL" id="CAJNOR010000491">
    <property type="protein sequence ID" value="CAF0929971.1"/>
    <property type="molecule type" value="Genomic_DNA"/>
</dbReference>
<dbReference type="GO" id="GO:0004930">
    <property type="term" value="F:G protein-coupled receptor activity"/>
    <property type="evidence" value="ECO:0007669"/>
    <property type="project" value="UniProtKB-KW"/>
</dbReference>
<dbReference type="Proteomes" id="UP000663828">
    <property type="component" value="Unassembled WGS sequence"/>
</dbReference>
<dbReference type="InterPro" id="IPR017452">
    <property type="entry name" value="GPCR_Rhodpsn_7TM"/>
</dbReference>
<keyword evidence="2 8" id="KW-0812">Transmembrane</keyword>
<dbReference type="EMBL" id="CAJNOJ010000226">
    <property type="protein sequence ID" value="CAF1311857.1"/>
    <property type="molecule type" value="Genomic_DNA"/>
</dbReference>
<evidence type="ECO:0000256" key="2">
    <source>
        <dbReference type="ARBA" id="ARBA00022692"/>
    </source>
</evidence>
<comment type="subcellular location">
    <subcellularLocation>
        <location evidence="1">Membrane</location>
        <topology evidence="1">Multi-pass membrane protein</topology>
    </subcellularLocation>
</comment>
<name>A0A815E9B6_ADIRI</name>
<sequence>MTSTAAEAVGFYGYLLSTPFGFVGHICSIITFSSQTLRSTSTGLVFMTLTLSDMLYLFISIRDFVSVTLNLPSIRSEHLCRFREFASNFAAFTSSWLLVLISIDRLICTHFPYRTAKICTRKVAGCSIVAVSICSAAFTSHVLQPAVSYANPSSNWCGPPAFPSTDYSIFYYNTWTILRLMILYIVPSCFMIVCLVSVHLKIHRRPTIIVPSVRRERVQRQMLILMISTVIWFCVSTLPYSVYQIFYLKFGDVSVLPIEIFVFYNALNMNYCYNFYIHCLTSQLFRQNFIQKLKQLYLWLKRKTRRQVANQIYPMITNIQPTI</sequence>
<keyword evidence="3 8" id="KW-1133">Transmembrane helix</keyword>
<evidence type="ECO:0000256" key="1">
    <source>
        <dbReference type="ARBA" id="ARBA00004141"/>
    </source>
</evidence>
<evidence type="ECO:0000313" key="13">
    <source>
        <dbReference type="Proteomes" id="UP000663852"/>
    </source>
</evidence>
<dbReference type="Gene3D" id="1.20.1070.10">
    <property type="entry name" value="Rhodopsin 7-helix transmembrane proteins"/>
    <property type="match status" value="1"/>
</dbReference>
<keyword evidence="12" id="KW-1185">Reference proteome</keyword>
<evidence type="ECO:0000313" key="12">
    <source>
        <dbReference type="Proteomes" id="UP000663828"/>
    </source>
</evidence>
<dbReference type="PANTHER" id="PTHR24243">
    <property type="entry name" value="G-PROTEIN COUPLED RECEPTOR"/>
    <property type="match status" value="1"/>
</dbReference>
<feature type="transmembrane region" description="Helical" evidence="8">
    <location>
        <begin position="12"/>
        <end position="32"/>
    </location>
</feature>
<evidence type="ECO:0000256" key="7">
    <source>
        <dbReference type="ARBA" id="ARBA00023224"/>
    </source>
</evidence>
<accession>A0A815E9B6</accession>